<feature type="compositionally biased region" description="Polar residues" evidence="1">
    <location>
        <begin position="362"/>
        <end position="375"/>
    </location>
</feature>
<dbReference type="GO" id="GO:0008237">
    <property type="term" value="F:metallopeptidase activity"/>
    <property type="evidence" value="ECO:0007669"/>
    <property type="project" value="InterPro"/>
</dbReference>
<evidence type="ECO:0000256" key="2">
    <source>
        <dbReference type="SAM" id="SignalP"/>
    </source>
</evidence>
<feature type="compositionally biased region" description="Low complexity" evidence="1">
    <location>
        <begin position="346"/>
        <end position="358"/>
    </location>
</feature>
<name>A0A9P9WCD0_9PEZI</name>
<evidence type="ECO:0000256" key="1">
    <source>
        <dbReference type="SAM" id="MobiDB-lite"/>
    </source>
</evidence>
<dbReference type="SUPFAM" id="SSF55486">
    <property type="entry name" value="Metalloproteases ('zincins'), catalytic domain"/>
    <property type="match status" value="1"/>
</dbReference>
<keyword evidence="4" id="KW-1185">Reference proteome</keyword>
<feature type="compositionally biased region" description="Low complexity" evidence="1">
    <location>
        <begin position="311"/>
        <end position="338"/>
    </location>
</feature>
<reference evidence="3" key="1">
    <citation type="submission" date="2021-03" db="EMBL/GenBank/DDBJ databases">
        <title>Revisited historic fungal species revealed as producer of novel bioactive compounds through whole genome sequencing and comparative genomics.</title>
        <authorList>
            <person name="Vignolle G.A."/>
            <person name="Hochenegger N."/>
            <person name="Mach R.L."/>
            <person name="Mach-Aigner A.R."/>
            <person name="Javad Rahimi M."/>
            <person name="Salim K.A."/>
            <person name="Chan C.M."/>
            <person name="Lim L.B.L."/>
            <person name="Cai F."/>
            <person name="Druzhinina I.S."/>
            <person name="U'Ren J.M."/>
            <person name="Derntl C."/>
        </authorList>
    </citation>
    <scope>NUCLEOTIDE SEQUENCE</scope>
    <source>
        <strain evidence="3">TUCIM 5799</strain>
    </source>
</reference>
<protein>
    <recommendedName>
        <fullName evidence="5">Lysine-specific metallo-endopeptidase domain-containing protein</fullName>
    </recommendedName>
</protein>
<accession>A0A9P9WCD0</accession>
<proteinExistence type="predicted"/>
<feature type="chain" id="PRO_5040476692" description="Lysine-specific metallo-endopeptidase domain-containing protein" evidence="2">
    <location>
        <begin position="21"/>
        <end position="375"/>
    </location>
</feature>
<gene>
    <name evidence="3" type="ORF">JX265_011305</name>
</gene>
<feature type="signal peptide" evidence="2">
    <location>
        <begin position="1"/>
        <end position="20"/>
    </location>
</feature>
<dbReference type="InterPro" id="IPR024079">
    <property type="entry name" value="MetalloPept_cat_dom_sf"/>
</dbReference>
<evidence type="ECO:0000313" key="4">
    <source>
        <dbReference type="Proteomes" id="UP000829685"/>
    </source>
</evidence>
<organism evidence="3 4">
    <name type="scientific">Neoarthrinium moseri</name>
    <dbReference type="NCBI Taxonomy" id="1658444"/>
    <lineage>
        <taxon>Eukaryota</taxon>
        <taxon>Fungi</taxon>
        <taxon>Dikarya</taxon>
        <taxon>Ascomycota</taxon>
        <taxon>Pezizomycotina</taxon>
        <taxon>Sordariomycetes</taxon>
        <taxon>Xylariomycetidae</taxon>
        <taxon>Amphisphaeriales</taxon>
        <taxon>Apiosporaceae</taxon>
        <taxon>Neoarthrinium</taxon>
    </lineage>
</organism>
<evidence type="ECO:0008006" key="5">
    <source>
        <dbReference type="Google" id="ProtNLM"/>
    </source>
</evidence>
<keyword evidence="2" id="KW-0732">Signal</keyword>
<dbReference type="Gene3D" id="3.40.390.10">
    <property type="entry name" value="Collagenase (Catalytic Domain)"/>
    <property type="match status" value="1"/>
</dbReference>
<dbReference type="Proteomes" id="UP000829685">
    <property type="component" value="Unassembled WGS sequence"/>
</dbReference>
<evidence type="ECO:0000313" key="3">
    <source>
        <dbReference type="EMBL" id="KAI1857104.1"/>
    </source>
</evidence>
<sequence length="375" mass="41143">MHVTSITVVALLAFIGRSQASRIARRAWHFDTVDHVCPQDKQDIITKEIDYARQMAEYTTNHVKDGPYFDAMFSGIPDSDFGTKAKDIYTRVTNMLDPGNGDYDFNIQCDDTTDLCKIPNIQAHMNDGSKRMNFCNRFFAQNPDGTEFAILSTDQRLSEGASSADFNLRKAQRSRSAVIVHECTHTQYTTGLPEGKALDYAYGYNSCWLLPRNKYDRKCMPENVRGRKVLCPDGQNPDEEGICPPDRAIYNADSYSFVAAGVWFSNKLGKEVPLPPDPPTPATRRQDGSESCPVDDSLPFDGDESDPPPVASSSVAPSPTSDPSSSVAPSPTTDPSSSKAPQDPISSSATEDPSPSSAVLAGTQQRRAVYTTTLW</sequence>
<dbReference type="AlphaFoldDB" id="A0A9P9WCD0"/>
<comment type="caution">
    <text evidence="3">The sequence shown here is derived from an EMBL/GenBank/DDBJ whole genome shotgun (WGS) entry which is preliminary data.</text>
</comment>
<dbReference type="EMBL" id="JAFIMR010000041">
    <property type="protein sequence ID" value="KAI1857104.1"/>
    <property type="molecule type" value="Genomic_DNA"/>
</dbReference>
<feature type="region of interest" description="Disordered" evidence="1">
    <location>
        <begin position="271"/>
        <end position="375"/>
    </location>
</feature>